<dbReference type="EMBL" id="PVNH01000012">
    <property type="protein sequence ID" value="PRX44273.1"/>
    <property type="molecule type" value="Genomic_DNA"/>
</dbReference>
<evidence type="ECO:0000256" key="1">
    <source>
        <dbReference type="SAM" id="MobiDB-lite"/>
    </source>
</evidence>
<comment type="caution">
    <text evidence="2">The sequence shown here is derived from an EMBL/GenBank/DDBJ whole genome shotgun (WGS) entry which is preliminary data.</text>
</comment>
<reference evidence="2 3" key="1">
    <citation type="submission" date="2018-03" db="EMBL/GenBank/DDBJ databases">
        <title>Genomic Encyclopedia of Type Strains, Phase III (KMG-III): the genomes of soil and plant-associated and newly described type strains.</title>
        <authorList>
            <person name="Whitman W."/>
        </authorList>
    </citation>
    <scope>NUCLEOTIDE SEQUENCE [LARGE SCALE GENOMIC DNA]</scope>
    <source>
        <strain evidence="2 3">CGMCC 4.7125</strain>
    </source>
</reference>
<feature type="region of interest" description="Disordered" evidence="1">
    <location>
        <begin position="1"/>
        <end position="69"/>
    </location>
</feature>
<dbReference type="RefSeq" id="WP_106181583.1">
    <property type="nucleotide sequence ID" value="NZ_PVNH01000012.1"/>
</dbReference>
<keyword evidence="3" id="KW-1185">Reference proteome</keyword>
<name>A0A2T0LMG7_9PSEU</name>
<evidence type="ECO:0000313" key="2">
    <source>
        <dbReference type="EMBL" id="PRX44273.1"/>
    </source>
</evidence>
<gene>
    <name evidence="2" type="ORF">B0I33_112151</name>
</gene>
<feature type="compositionally biased region" description="Basic and acidic residues" evidence="1">
    <location>
        <begin position="1"/>
        <end position="19"/>
    </location>
</feature>
<sequence length="69" mass="7974">MSIARRDDRHNADLAKEIADSFNRAVRPPRGDENDADNTDNTDGTEPERPRFVVTGDRRVPERKPERDR</sequence>
<protein>
    <submittedName>
        <fullName evidence="2">Uncharacterized protein</fullName>
    </submittedName>
</protein>
<dbReference type="Proteomes" id="UP000238362">
    <property type="component" value="Unassembled WGS sequence"/>
</dbReference>
<dbReference type="OrthoDB" id="3634172at2"/>
<evidence type="ECO:0000313" key="3">
    <source>
        <dbReference type="Proteomes" id="UP000238362"/>
    </source>
</evidence>
<proteinExistence type="predicted"/>
<feature type="compositionally biased region" description="Basic and acidic residues" evidence="1">
    <location>
        <begin position="46"/>
        <end position="69"/>
    </location>
</feature>
<accession>A0A2T0LMG7</accession>
<dbReference type="AlphaFoldDB" id="A0A2T0LMG7"/>
<feature type="compositionally biased region" description="Acidic residues" evidence="1">
    <location>
        <begin position="34"/>
        <end position="45"/>
    </location>
</feature>
<organism evidence="2 3">
    <name type="scientific">Prauserella shujinwangii</name>
    <dbReference type="NCBI Taxonomy" id="1453103"/>
    <lineage>
        <taxon>Bacteria</taxon>
        <taxon>Bacillati</taxon>
        <taxon>Actinomycetota</taxon>
        <taxon>Actinomycetes</taxon>
        <taxon>Pseudonocardiales</taxon>
        <taxon>Pseudonocardiaceae</taxon>
        <taxon>Prauserella</taxon>
    </lineage>
</organism>